<dbReference type="AlphaFoldDB" id="Q7XZ22"/>
<feature type="signal peptide" evidence="1">
    <location>
        <begin position="1"/>
        <end position="27"/>
    </location>
</feature>
<proteinExistence type="evidence at transcript level"/>
<reference evidence="2" key="1">
    <citation type="submission" date="2002-06" db="EMBL/GenBank/DDBJ databases">
        <authorList>
            <person name="Liu C.L."/>
            <person name="Lee Y.K."/>
            <person name="Lee H.K."/>
        </authorList>
    </citation>
    <scope>NUCLEOTIDE SEQUENCE</scope>
</reference>
<organism evidence="2">
    <name type="scientific">Griffithsia japonica</name>
    <name type="common">Red alga</name>
    <dbReference type="NCBI Taxonomy" id="83288"/>
    <lineage>
        <taxon>Eukaryota</taxon>
        <taxon>Rhodophyta</taxon>
        <taxon>Florideophyceae</taxon>
        <taxon>Rhodymeniophycidae</taxon>
        <taxon>Ceramiales</taxon>
        <taxon>Ceramiaceae</taxon>
        <taxon>Griffithsia</taxon>
    </lineage>
</organism>
<feature type="non-terminal residue" evidence="2">
    <location>
        <position position="217"/>
    </location>
</feature>
<evidence type="ECO:0000313" key="2">
    <source>
        <dbReference type="EMBL" id="AAM94002.1"/>
    </source>
</evidence>
<feature type="non-terminal residue" evidence="2">
    <location>
        <position position="1"/>
    </location>
</feature>
<feature type="chain" id="PRO_5004295717" evidence="1">
    <location>
        <begin position="28"/>
        <end position="217"/>
    </location>
</feature>
<evidence type="ECO:0000256" key="1">
    <source>
        <dbReference type="SAM" id="SignalP"/>
    </source>
</evidence>
<name>Q7XZ22_GRIJA</name>
<accession>Q7XZ22</accession>
<keyword evidence="1" id="KW-0732">Signal</keyword>
<protein>
    <submittedName>
        <fullName evidence="2">Fibrillin 2</fullName>
    </submittedName>
</protein>
<sequence>GTRLQLNPTMRTIYVVFLLSLLTLAASTKKWHPPPKPGPGEACTWRCRHGLICRKHICKFKKGAVCTGYEDLCAFGFPCIGTGHVKKCFPYRGPGMTCNFGSFDICNPANTMCEDHKCKLIEGASCSLYPHLCKDGLKCSGRKGHETCVVPRQPPGGHCTRNRDCVRGSRCVDGTCKLNGGSRCDLYPDQCRPRFVCFGGKRKFCVPAILPGRPCLK</sequence>
<dbReference type="EMBL" id="AY123130">
    <property type="protein sequence ID" value="AAM94002.1"/>
    <property type="molecule type" value="mRNA"/>
</dbReference>